<proteinExistence type="predicted"/>
<comment type="caution">
    <text evidence="1">The sequence shown here is derived from an EMBL/GenBank/DDBJ whole genome shotgun (WGS) entry which is preliminary data.</text>
</comment>
<protein>
    <recommendedName>
        <fullName evidence="2">DUF4358 domain-containing protein</fullName>
    </recommendedName>
</protein>
<dbReference type="EMBL" id="VSSQ01084446">
    <property type="protein sequence ID" value="MPN32436.1"/>
    <property type="molecule type" value="Genomic_DNA"/>
</dbReference>
<organism evidence="1">
    <name type="scientific">bioreactor metagenome</name>
    <dbReference type="NCBI Taxonomy" id="1076179"/>
    <lineage>
        <taxon>unclassified sequences</taxon>
        <taxon>metagenomes</taxon>
        <taxon>ecological metagenomes</taxon>
    </lineage>
</organism>
<evidence type="ECO:0008006" key="2">
    <source>
        <dbReference type="Google" id="ProtNLM"/>
    </source>
</evidence>
<name>A0A645H1S6_9ZZZZ</name>
<accession>A0A645H1S6</accession>
<evidence type="ECO:0000313" key="1">
    <source>
        <dbReference type="EMBL" id="MPN32436.1"/>
    </source>
</evidence>
<dbReference type="AlphaFoldDB" id="A0A645H1S6"/>
<sequence length="121" mass="14086">MDIYFNVDMLGLKDVTPEDLELDFDVPRSIYSGAYGKYTDGRFGIADVIILQPRPGREDECREALQNVKLLRMDFFKKFDVYGAYDLAESGQVFYRGGYYILLMIEDSDQVRSILEQYIPR</sequence>
<reference evidence="1" key="1">
    <citation type="submission" date="2019-08" db="EMBL/GenBank/DDBJ databases">
        <authorList>
            <person name="Kucharzyk K."/>
            <person name="Murdoch R.W."/>
            <person name="Higgins S."/>
            <person name="Loffler F."/>
        </authorList>
    </citation>
    <scope>NUCLEOTIDE SEQUENCE</scope>
</reference>
<gene>
    <name evidence="1" type="ORF">SDC9_179914</name>
</gene>